<evidence type="ECO:0000313" key="2">
    <source>
        <dbReference type="Proteomes" id="UP000093000"/>
    </source>
</evidence>
<sequence length="77" mass="8791">MHIPWKQQNVLTPTQSSLIYQHYKEAAGALYQHTNKSMHAFEPDILSRFVQAALSCPGFTMEQKTELMTAVNMSLIH</sequence>
<proteinExistence type="predicted"/>
<name>A0A1C7MU02_9FUNG</name>
<comment type="caution">
    <text evidence="1">The sequence shown here is derived from an EMBL/GenBank/DDBJ whole genome shotgun (WGS) entry which is preliminary data.</text>
</comment>
<dbReference type="AlphaFoldDB" id="A0A1C7MU02"/>
<protein>
    <submittedName>
        <fullName evidence="1">Uncharacterized protein</fullName>
    </submittedName>
</protein>
<keyword evidence="2" id="KW-1185">Reference proteome</keyword>
<accession>A0A1C7MU02</accession>
<evidence type="ECO:0000313" key="1">
    <source>
        <dbReference type="EMBL" id="OBZ80365.1"/>
    </source>
</evidence>
<dbReference type="Proteomes" id="UP000093000">
    <property type="component" value="Unassembled WGS sequence"/>
</dbReference>
<dbReference type="STRING" id="101091.A0A1C7MU02"/>
<dbReference type="InParanoid" id="A0A1C7MU02"/>
<dbReference type="OrthoDB" id="336240at2759"/>
<gene>
    <name evidence="1" type="ORF">A0J61_11586</name>
</gene>
<reference evidence="1 2" key="1">
    <citation type="submission" date="2016-03" db="EMBL/GenBank/DDBJ databases">
        <title>Choanephora cucurbitarum.</title>
        <authorList>
            <person name="Min B."/>
            <person name="Park H."/>
            <person name="Park J.-H."/>
            <person name="Shin H.-D."/>
            <person name="Choi I.-G."/>
        </authorList>
    </citation>
    <scope>NUCLEOTIDE SEQUENCE [LARGE SCALE GENOMIC DNA]</scope>
    <source>
        <strain evidence="1 2">KUS-F28377</strain>
    </source>
</reference>
<dbReference type="EMBL" id="LUGH01002225">
    <property type="protein sequence ID" value="OBZ80365.1"/>
    <property type="molecule type" value="Genomic_DNA"/>
</dbReference>
<organism evidence="1 2">
    <name type="scientific">Choanephora cucurbitarum</name>
    <dbReference type="NCBI Taxonomy" id="101091"/>
    <lineage>
        <taxon>Eukaryota</taxon>
        <taxon>Fungi</taxon>
        <taxon>Fungi incertae sedis</taxon>
        <taxon>Mucoromycota</taxon>
        <taxon>Mucoromycotina</taxon>
        <taxon>Mucoromycetes</taxon>
        <taxon>Mucorales</taxon>
        <taxon>Mucorineae</taxon>
        <taxon>Choanephoraceae</taxon>
        <taxon>Choanephoroideae</taxon>
        <taxon>Choanephora</taxon>
    </lineage>
</organism>